<feature type="non-terminal residue" evidence="1">
    <location>
        <position position="1"/>
    </location>
</feature>
<proteinExistence type="predicted"/>
<gene>
    <name evidence="1" type="ORF">AVEN_177954_1</name>
</gene>
<keyword evidence="2" id="KW-1185">Reference proteome</keyword>
<organism evidence="1 2">
    <name type="scientific">Araneus ventricosus</name>
    <name type="common">Orbweaver spider</name>
    <name type="synonym">Epeira ventricosa</name>
    <dbReference type="NCBI Taxonomy" id="182803"/>
    <lineage>
        <taxon>Eukaryota</taxon>
        <taxon>Metazoa</taxon>
        <taxon>Ecdysozoa</taxon>
        <taxon>Arthropoda</taxon>
        <taxon>Chelicerata</taxon>
        <taxon>Arachnida</taxon>
        <taxon>Araneae</taxon>
        <taxon>Araneomorphae</taxon>
        <taxon>Entelegynae</taxon>
        <taxon>Araneoidea</taxon>
        <taxon>Araneidae</taxon>
        <taxon>Araneus</taxon>
    </lineage>
</organism>
<dbReference type="EMBL" id="BGPR01208844">
    <property type="protein sequence ID" value="GBN36872.1"/>
    <property type="molecule type" value="Genomic_DNA"/>
</dbReference>
<protein>
    <submittedName>
        <fullName evidence="1">Uncharacterized protein</fullName>
    </submittedName>
</protein>
<evidence type="ECO:0000313" key="2">
    <source>
        <dbReference type="Proteomes" id="UP000499080"/>
    </source>
</evidence>
<comment type="caution">
    <text evidence="1">The sequence shown here is derived from an EMBL/GenBank/DDBJ whole genome shotgun (WGS) entry which is preliminary data.</text>
</comment>
<dbReference type="Proteomes" id="UP000499080">
    <property type="component" value="Unassembled WGS sequence"/>
</dbReference>
<dbReference type="AlphaFoldDB" id="A0A4Y2ND75"/>
<name>A0A4Y2ND75_ARAVE</name>
<evidence type="ECO:0000313" key="1">
    <source>
        <dbReference type="EMBL" id="GBN36872.1"/>
    </source>
</evidence>
<reference evidence="1 2" key="1">
    <citation type="journal article" date="2019" name="Sci. Rep.">
        <title>Orb-weaving spider Araneus ventricosus genome elucidates the spidroin gene catalogue.</title>
        <authorList>
            <person name="Kono N."/>
            <person name="Nakamura H."/>
            <person name="Ohtoshi R."/>
            <person name="Moran D.A.P."/>
            <person name="Shinohara A."/>
            <person name="Yoshida Y."/>
            <person name="Fujiwara M."/>
            <person name="Mori M."/>
            <person name="Tomita M."/>
            <person name="Arakawa K."/>
        </authorList>
    </citation>
    <scope>NUCLEOTIDE SEQUENCE [LARGE SCALE GENOMIC DNA]</scope>
</reference>
<accession>A0A4Y2ND75</accession>
<sequence>PVSRCEAGESRLKQYHAVMFRTIGGAIKAKIVSCCDVPNYWCRNQDRRIKAKPVSRCEAGESRLKQYHAVMFRTIGGAIKAKIVSCCDVPNYWCRNQDRRIMAKTVSCCDVPNYW</sequence>